<keyword evidence="1" id="KW-0378">Hydrolase</keyword>
<dbReference type="Pfam" id="PF00326">
    <property type="entry name" value="Peptidase_S9"/>
    <property type="match status" value="1"/>
</dbReference>
<keyword evidence="5" id="KW-1185">Reference proteome</keyword>
<dbReference type="Gene3D" id="3.40.50.1820">
    <property type="entry name" value="alpha/beta hydrolase"/>
    <property type="match status" value="1"/>
</dbReference>
<dbReference type="Pfam" id="PF07859">
    <property type="entry name" value="Abhydrolase_3"/>
    <property type="match status" value="1"/>
</dbReference>
<dbReference type="AlphaFoldDB" id="A0A9W9BP50"/>
<dbReference type="InterPro" id="IPR001375">
    <property type="entry name" value="Peptidase_S9_cat"/>
</dbReference>
<evidence type="ECO:0000256" key="1">
    <source>
        <dbReference type="ARBA" id="ARBA00022801"/>
    </source>
</evidence>
<dbReference type="OrthoDB" id="19653at2759"/>
<dbReference type="InterPro" id="IPR029058">
    <property type="entry name" value="AB_hydrolase_fold"/>
</dbReference>
<proteinExistence type="predicted"/>
<evidence type="ECO:0000259" key="3">
    <source>
        <dbReference type="Pfam" id="PF07859"/>
    </source>
</evidence>
<protein>
    <recommendedName>
        <fullName evidence="6">Alpha/beta hydrolase fold-3 domain-containing protein</fullName>
    </recommendedName>
</protein>
<dbReference type="PANTHER" id="PTHR48081:SF3">
    <property type="entry name" value="ALPHA_BETA HYDROLASE FOLD-3 DOMAIN-CONTAINING PROTEIN"/>
    <property type="match status" value="1"/>
</dbReference>
<feature type="domain" description="Alpha/beta hydrolase fold-3" evidence="3">
    <location>
        <begin position="53"/>
        <end position="167"/>
    </location>
</feature>
<organism evidence="4 5">
    <name type="scientific">Fusarium piperis</name>
    <dbReference type="NCBI Taxonomy" id="1435070"/>
    <lineage>
        <taxon>Eukaryota</taxon>
        <taxon>Fungi</taxon>
        <taxon>Dikarya</taxon>
        <taxon>Ascomycota</taxon>
        <taxon>Pezizomycotina</taxon>
        <taxon>Sordariomycetes</taxon>
        <taxon>Hypocreomycetidae</taxon>
        <taxon>Hypocreales</taxon>
        <taxon>Nectriaceae</taxon>
        <taxon>Fusarium</taxon>
        <taxon>Fusarium solani species complex</taxon>
    </lineage>
</organism>
<comment type="caution">
    <text evidence="4">The sequence shown here is derived from an EMBL/GenBank/DDBJ whole genome shotgun (WGS) entry which is preliminary data.</text>
</comment>
<dbReference type="SUPFAM" id="SSF53474">
    <property type="entry name" value="alpha/beta-Hydrolases"/>
    <property type="match status" value="1"/>
</dbReference>
<dbReference type="GO" id="GO:0008236">
    <property type="term" value="F:serine-type peptidase activity"/>
    <property type="evidence" value="ECO:0007669"/>
    <property type="project" value="InterPro"/>
</dbReference>
<name>A0A9W9BP50_9HYPO</name>
<evidence type="ECO:0000313" key="4">
    <source>
        <dbReference type="EMBL" id="KAJ4318834.1"/>
    </source>
</evidence>
<dbReference type="PANTHER" id="PTHR48081">
    <property type="entry name" value="AB HYDROLASE SUPERFAMILY PROTEIN C4A8.06C"/>
    <property type="match status" value="1"/>
</dbReference>
<sequence length="329" mass="36163">MEAKEYTYSSLGGDRPLAADVYFDGKPGGSPGDVRPIVDRDLPQRQLIDYTVLVIYGGGFVSGSKSSVSKARLESLALDFGFVVVVPNYRHCPTVSLHDGPIRDVHDCYSWARQDLPKLLSEDAGVAVSGQNIAVIGSSAGGLLALHLGSARPPPKAIVAYFPALYLDDEFWRTPMESLSKIPTFPPEFLNQVMQEGIVVDAPPSFKRVPESTVPVPDLARPRVAWFLSHLRDGTWLRNVVQDDDYARVDPAELFSPEFPPTCFVHGTHDKICLPRFSKQAYDTLQSFNVPSKLLVVEGKGHDFENGVGVNDALFATIQDSHRFVAEHV</sequence>
<feature type="domain" description="Peptidase S9 prolyl oligopeptidase catalytic" evidence="2">
    <location>
        <begin position="240"/>
        <end position="319"/>
    </location>
</feature>
<dbReference type="Proteomes" id="UP001140502">
    <property type="component" value="Unassembled WGS sequence"/>
</dbReference>
<dbReference type="EMBL" id="JAPEUR010000134">
    <property type="protein sequence ID" value="KAJ4318834.1"/>
    <property type="molecule type" value="Genomic_DNA"/>
</dbReference>
<evidence type="ECO:0000259" key="2">
    <source>
        <dbReference type="Pfam" id="PF00326"/>
    </source>
</evidence>
<dbReference type="InterPro" id="IPR013094">
    <property type="entry name" value="AB_hydrolase_3"/>
</dbReference>
<dbReference type="GO" id="GO:0006508">
    <property type="term" value="P:proteolysis"/>
    <property type="evidence" value="ECO:0007669"/>
    <property type="project" value="InterPro"/>
</dbReference>
<reference evidence="4" key="1">
    <citation type="submission" date="2022-10" db="EMBL/GenBank/DDBJ databases">
        <title>Tapping the CABI collections for fungal endophytes: first genome assemblies for Collariella, Neodidymelliopsis, Ascochyta clinopodiicola, Didymella pomorum, Didymosphaeria variabile, Neocosmospora piperis and Neocucurbitaria cava.</title>
        <authorList>
            <person name="Hill R."/>
        </authorList>
    </citation>
    <scope>NUCLEOTIDE SEQUENCE</scope>
    <source>
        <strain evidence="4">IMI 366586</strain>
    </source>
</reference>
<gene>
    <name evidence="4" type="ORF">N0V84_006647</name>
</gene>
<evidence type="ECO:0008006" key="6">
    <source>
        <dbReference type="Google" id="ProtNLM"/>
    </source>
</evidence>
<dbReference type="InterPro" id="IPR050300">
    <property type="entry name" value="GDXG_lipolytic_enzyme"/>
</dbReference>
<evidence type="ECO:0000313" key="5">
    <source>
        <dbReference type="Proteomes" id="UP001140502"/>
    </source>
</evidence>
<accession>A0A9W9BP50</accession>